<evidence type="ECO:0000313" key="1">
    <source>
        <dbReference type="EMBL" id="CUN69221.1"/>
    </source>
</evidence>
<accession>A0A173YYE5</accession>
<protein>
    <submittedName>
        <fullName evidence="1">Uncharacterized protein</fullName>
    </submittedName>
</protein>
<dbReference type="RefSeq" id="WP_005424155.1">
    <property type="nucleotide sequence ID" value="NZ_CYZD01000002.1"/>
</dbReference>
<dbReference type="EMBL" id="CYZD01000002">
    <property type="protein sequence ID" value="CUN69221.1"/>
    <property type="molecule type" value="Genomic_DNA"/>
</dbReference>
<reference evidence="1 2" key="1">
    <citation type="submission" date="2015-09" db="EMBL/GenBank/DDBJ databases">
        <authorList>
            <consortium name="Pathogen Informatics"/>
        </authorList>
    </citation>
    <scope>NUCLEOTIDE SEQUENCE [LARGE SCALE GENOMIC DNA]</scope>
    <source>
        <strain evidence="1 2">2789STDY5608837</strain>
    </source>
</reference>
<dbReference type="GeneID" id="79803974"/>
<dbReference type="Proteomes" id="UP000095409">
    <property type="component" value="Unassembled WGS sequence"/>
</dbReference>
<evidence type="ECO:0000313" key="2">
    <source>
        <dbReference type="Proteomes" id="UP000095409"/>
    </source>
</evidence>
<name>A0A173YYE5_9FIRM</name>
<proteinExistence type="predicted"/>
<gene>
    <name evidence="1" type="ORF">ERS852394_00750</name>
</gene>
<dbReference type="AlphaFoldDB" id="A0A173YYE5"/>
<sequence length="106" mass="12752">MEINLNEIRSNSLVRYGFRVLLAKEFGLYLKEQEVEKILLAESCIEIYENVEEFLEKSGWRRDNPELCSECYLFENHICRKIQGKIWYFSRIQYENGLRGMKQGFN</sequence>
<organism evidence="1 2">
    <name type="scientific">Blautia obeum</name>
    <dbReference type="NCBI Taxonomy" id="40520"/>
    <lineage>
        <taxon>Bacteria</taxon>
        <taxon>Bacillati</taxon>
        <taxon>Bacillota</taxon>
        <taxon>Clostridia</taxon>
        <taxon>Lachnospirales</taxon>
        <taxon>Lachnospiraceae</taxon>
        <taxon>Blautia</taxon>
    </lineage>
</organism>